<dbReference type="GO" id="GO:0008360">
    <property type="term" value="P:regulation of cell shape"/>
    <property type="evidence" value="ECO:0007669"/>
    <property type="project" value="UniProtKB-KW"/>
</dbReference>
<dbReference type="Gene3D" id="3.90.190.20">
    <property type="entry name" value="Mur ligase, C-terminal domain"/>
    <property type="match status" value="1"/>
</dbReference>
<name>A0A1Q2SKF1_9GAMM</name>
<dbReference type="Pfam" id="PF08245">
    <property type="entry name" value="Mur_ligase_M"/>
    <property type="match status" value="1"/>
</dbReference>
<comment type="catalytic activity">
    <reaction evidence="7 8">
        <text>UDP-N-acetyl-alpha-D-muramoyl-L-alanine + D-glutamate + ATP = UDP-N-acetyl-alpha-D-muramoyl-L-alanyl-D-glutamate + ADP + phosphate + H(+)</text>
        <dbReference type="Rhea" id="RHEA:16429"/>
        <dbReference type="ChEBI" id="CHEBI:15378"/>
        <dbReference type="ChEBI" id="CHEBI:29986"/>
        <dbReference type="ChEBI" id="CHEBI:30616"/>
        <dbReference type="ChEBI" id="CHEBI:43474"/>
        <dbReference type="ChEBI" id="CHEBI:83898"/>
        <dbReference type="ChEBI" id="CHEBI:83900"/>
        <dbReference type="ChEBI" id="CHEBI:456216"/>
        <dbReference type="EC" id="6.3.2.9"/>
    </reaction>
</comment>
<dbReference type="KEGG" id="ntt:TAO_0224"/>
<dbReference type="SUPFAM" id="SSF53244">
    <property type="entry name" value="MurD-like peptide ligases, peptide-binding domain"/>
    <property type="match status" value="1"/>
</dbReference>
<keyword evidence="7 8" id="KW-0133">Cell shape</keyword>
<dbReference type="OrthoDB" id="9809796at2"/>
<dbReference type="GO" id="GO:0009252">
    <property type="term" value="P:peptidoglycan biosynthetic process"/>
    <property type="evidence" value="ECO:0007669"/>
    <property type="project" value="UniProtKB-UniRule"/>
</dbReference>
<dbReference type="GO" id="GO:0005737">
    <property type="term" value="C:cytoplasm"/>
    <property type="evidence" value="ECO:0007669"/>
    <property type="project" value="UniProtKB-SubCell"/>
</dbReference>
<evidence type="ECO:0000256" key="3">
    <source>
        <dbReference type="ARBA" id="ARBA00022490"/>
    </source>
</evidence>
<dbReference type="InterPro" id="IPR036565">
    <property type="entry name" value="Mur-like_cat_sf"/>
</dbReference>
<evidence type="ECO:0000259" key="10">
    <source>
        <dbReference type="Pfam" id="PF08245"/>
    </source>
</evidence>
<dbReference type="Gene3D" id="3.40.1190.10">
    <property type="entry name" value="Mur-like, catalytic domain"/>
    <property type="match status" value="1"/>
</dbReference>
<evidence type="ECO:0000313" key="11">
    <source>
        <dbReference type="EMBL" id="BAW79594.1"/>
    </source>
</evidence>
<keyword evidence="3 7" id="KW-0963">Cytoplasm</keyword>
<organism evidence="11 12">
    <name type="scientific">Candidatus Nitrosoglobus terrae</name>
    <dbReference type="NCBI Taxonomy" id="1630141"/>
    <lineage>
        <taxon>Bacteria</taxon>
        <taxon>Pseudomonadati</taxon>
        <taxon>Pseudomonadota</taxon>
        <taxon>Gammaproteobacteria</taxon>
        <taxon>Chromatiales</taxon>
        <taxon>Chromatiaceae</taxon>
        <taxon>Candidatus Nitrosoglobus</taxon>
    </lineage>
</organism>
<dbReference type="GO" id="GO:0008764">
    <property type="term" value="F:UDP-N-acetylmuramoylalanine-D-glutamate ligase activity"/>
    <property type="evidence" value="ECO:0007669"/>
    <property type="project" value="UniProtKB-UniRule"/>
</dbReference>
<evidence type="ECO:0000256" key="8">
    <source>
        <dbReference type="RuleBase" id="RU003664"/>
    </source>
</evidence>
<keyword evidence="6 7" id="KW-0067">ATP-binding</keyword>
<keyword evidence="7 8" id="KW-0573">Peptidoglycan synthesis</keyword>
<keyword evidence="7 8" id="KW-0132">Cell division</keyword>
<comment type="similarity">
    <text evidence="7">Belongs to the MurCDEF family.</text>
</comment>
<evidence type="ECO:0000256" key="1">
    <source>
        <dbReference type="ARBA" id="ARBA00004496"/>
    </source>
</evidence>
<dbReference type="InterPro" id="IPR005762">
    <property type="entry name" value="MurD"/>
</dbReference>
<protein>
    <recommendedName>
        <fullName evidence="7 8">UDP-N-acetylmuramoylalanine--D-glutamate ligase</fullName>
        <ecNumber evidence="7 8">6.3.2.9</ecNumber>
    </recommendedName>
    <alternativeName>
        <fullName evidence="7">D-glutamic acid-adding enzyme</fullName>
    </alternativeName>
    <alternativeName>
        <fullName evidence="7">UDP-N-acetylmuramoyl-L-alanyl-D-glutamate synthetase</fullName>
    </alternativeName>
</protein>
<dbReference type="Pfam" id="PF21799">
    <property type="entry name" value="MurD-like_N"/>
    <property type="match status" value="1"/>
</dbReference>
<dbReference type="GO" id="GO:0005524">
    <property type="term" value="F:ATP binding"/>
    <property type="evidence" value="ECO:0007669"/>
    <property type="project" value="UniProtKB-UniRule"/>
</dbReference>
<keyword evidence="7 8" id="KW-0961">Cell wall biogenesis/degradation</keyword>
<dbReference type="EC" id="6.3.2.9" evidence="7 8"/>
<gene>
    <name evidence="7" type="primary">murD</name>
    <name evidence="11" type="ORF">TAO_0224</name>
</gene>
<dbReference type="Proteomes" id="UP000243679">
    <property type="component" value="Chromosome"/>
</dbReference>
<keyword evidence="12" id="KW-1185">Reference proteome</keyword>
<feature type="binding site" evidence="7">
    <location>
        <begin position="120"/>
        <end position="126"/>
    </location>
    <ligand>
        <name>ATP</name>
        <dbReference type="ChEBI" id="CHEBI:30616"/>
    </ligand>
</feature>
<evidence type="ECO:0000256" key="2">
    <source>
        <dbReference type="ARBA" id="ARBA00004752"/>
    </source>
</evidence>
<keyword evidence="4 7" id="KW-0436">Ligase</keyword>
<dbReference type="EMBL" id="AP014836">
    <property type="protein sequence ID" value="BAW79594.1"/>
    <property type="molecule type" value="Genomic_DNA"/>
</dbReference>
<dbReference type="SUPFAM" id="SSF51984">
    <property type="entry name" value="MurCD N-terminal domain"/>
    <property type="match status" value="1"/>
</dbReference>
<evidence type="ECO:0000256" key="4">
    <source>
        <dbReference type="ARBA" id="ARBA00022598"/>
    </source>
</evidence>
<dbReference type="NCBIfam" id="TIGR01087">
    <property type="entry name" value="murD"/>
    <property type="match status" value="1"/>
</dbReference>
<dbReference type="InterPro" id="IPR004101">
    <property type="entry name" value="Mur_ligase_C"/>
</dbReference>
<keyword evidence="7 8" id="KW-0131">Cell cycle</keyword>
<dbReference type="UniPathway" id="UPA00219"/>
<dbReference type="RefSeq" id="WP_096526238.1">
    <property type="nucleotide sequence ID" value="NZ_AP014836.1"/>
</dbReference>
<dbReference type="PANTHER" id="PTHR43692">
    <property type="entry name" value="UDP-N-ACETYLMURAMOYLALANINE--D-GLUTAMATE LIGASE"/>
    <property type="match status" value="1"/>
</dbReference>
<dbReference type="InterPro" id="IPR013221">
    <property type="entry name" value="Mur_ligase_cen"/>
</dbReference>
<dbReference type="GO" id="GO:0051301">
    <property type="term" value="P:cell division"/>
    <property type="evidence" value="ECO:0007669"/>
    <property type="project" value="UniProtKB-KW"/>
</dbReference>
<reference evidence="11 12" key="1">
    <citation type="journal article" date="2017" name="ISME J.">
        <title>An acid-tolerant ammonia-oxidizing ?-proteobacterium from soil.</title>
        <authorList>
            <person name="Hayatsu M."/>
            <person name="Tago K."/>
            <person name="Uchiyama I."/>
            <person name="Toyoda A."/>
            <person name="Wang Y."/>
            <person name="Shimomura Y."/>
            <person name="Okubo T."/>
            <person name="Kurisu F."/>
            <person name="Hirono Y."/>
            <person name="Nonaka K."/>
            <person name="Akiyama H."/>
            <person name="Itoh T."/>
            <person name="Takami H."/>
        </authorList>
    </citation>
    <scope>NUCLEOTIDE SEQUENCE [LARGE SCALE GENOMIC DNA]</scope>
    <source>
        <strain evidence="11 12">TAO100</strain>
    </source>
</reference>
<dbReference type="SUPFAM" id="SSF53623">
    <property type="entry name" value="MurD-like peptide ligases, catalytic domain"/>
    <property type="match status" value="1"/>
</dbReference>
<evidence type="ECO:0000256" key="6">
    <source>
        <dbReference type="ARBA" id="ARBA00022840"/>
    </source>
</evidence>
<dbReference type="InterPro" id="IPR036615">
    <property type="entry name" value="Mur_ligase_C_dom_sf"/>
</dbReference>
<proteinExistence type="inferred from homology"/>
<keyword evidence="5 7" id="KW-0547">Nucleotide-binding</keyword>
<dbReference type="HAMAP" id="MF_00639">
    <property type="entry name" value="MurD"/>
    <property type="match status" value="1"/>
</dbReference>
<comment type="subcellular location">
    <subcellularLocation>
        <location evidence="1 7 8">Cytoplasm</location>
    </subcellularLocation>
</comment>
<feature type="domain" description="Mur ligase central" evidence="10">
    <location>
        <begin position="118"/>
        <end position="291"/>
    </location>
</feature>
<dbReference type="AlphaFoldDB" id="A0A1Q2SKF1"/>
<feature type="domain" description="Mur ligase C-terminal" evidence="9">
    <location>
        <begin position="314"/>
        <end position="428"/>
    </location>
</feature>
<comment type="pathway">
    <text evidence="2 7 8">Cell wall biogenesis; peptidoglycan biosynthesis.</text>
</comment>
<dbReference type="Pfam" id="PF02875">
    <property type="entry name" value="Mur_ligase_C"/>
    <property type="match status" value="1"/>
</dbReference>
<dbReference type="GO" id="GO:0071555">
    <property type="term" value="P:cell wall organization"/>
    <property type="evidence" value="ECO:0007669"/>
    <property type="project" value="UniProtKB-KW"/>
</dbReference>
<sequence length="453" mass="48663">MLYKSVRPSPVADTVVVGLGKTGLSCTKFLINHGFSVAVIDSRENPPALTALQNEIPGVFIRLGSFDTELIQQAKQLVISPGVPISDPIIQAAQGMGIPILGDIELFARYAKAPIVAITGSNGKSTVTLLVEAMARQAGKQVLAGGNLGLPALELLEKPAPDLYVLELSSFQLETTYTLNAAAACVLNISPDHMDRYSTVEAYAQSKFRIYNGTGTMIINADDPRVSTLAQSERRCLQFTLNTPATNDEYGLQEQNNEIWLARGHELLLATNKLRFVGRHNWANALAALAVGEAIGLSRTGMLSALQEFQGLPHRCQLVVEIAGVRWYNDSKGTNVGATLAAIEGFPCLGKLILIAGGMGKNADFSPLYKPLTRRARAVILMGQDASQLEAALINSAPLYRVNNMDEAVNKASTLAQPGDCVLLSPACASFDMYSGFEDRGQVFMQAVKKILI</sequence>
<accession>A0A1Q2SKF1</accession>
<evidence type="ECO:0000259" key="9">
    <source>
        <dbReference type="Pfam" id="PF02875"/>
    </source>
</evidence>
<evidence type="ECO:0000313" key="12">
    <source>
        <dbReference type="Proteomes" id="UP000243679"/>
    </source>
</evidence>
<evidence type="ECO:0000256" key="5">
    <source>
        <dbReference type="ARBA" id="ARBA00022741"/>
    </source>
</evidence>
<dbReference type="PANTHER" id="PTHR43692:SF1">
    <property type="entry name" value="UDP-N-ACETYLMURAMOYLALANINE--D-GLUTAMATE LIGASE"/>
    <property type="match status" value="1"/>
</dbReference>
<comment type="function">
    <text evidence="7 8">Cell wall formation. Catalyzes the addition of glutamate to the nucleotide precursor UDP-N-acetylmuramoyl-L-alanine (UMA).</text>
</comment>
<evidence type="ECO:0000256" key="7">
    <source>
        <dbReference type="HAMAP-Rule" id="MF_00639"/>
    </source>
</evidence>
<dbReference type="Gene3D" id="3.40.50.720">
    <property type="entry name" value="NAD(P)-binding Rossmann-like Domain"/>
    <property type="match status" value="1"/>
</dbReference>